<dbReference type="RefSeq" id="WP_161634880.1">
    <property type="nucleotide sequence ID" value="NZ_ATAX01000023.1"/>
</dbReference>
<proteinExistence type="predicted"/>
<dbReference type="AlphaFoldDB" id="W7UJ27"/>
<evidence type="ECO:0000313" key="3">
    <source>
        <dbReference type="EMBL" id="EWM53798.1"/>
    </source>
</evidence>
<dbReference type="PATRIC" id="fig|1341157.4.peg.1437"/>
<keyword evidence="4" id="KW-1185">Reference proteome</keyword>
<organism evidence="3 4">
    <name type="scientific">Ruminococcus flavefaciens 007c</name>
    <dbReference type="NCBI Taxonomy" id="1341157"/>
    <lineage>
        <taxon>Bacteria</taxon>
        <taxon>Bacillati</taxon>
        <taxon>Bacillota</taxon>
        <taxon>Clostridia</taxon>
        <taxon>Eubacteriales</taxon>
        <taxon>Oscillospiraceae</taxon>
        <taxon>Ruminococcus</taxon>
    </lineage>
</organism>
<feature type="transmembrane region" description="Helical" evidence="2">
    <location>
        <begin position="30"/>
        <end position="53"/>
    </location>
</feature>
<accession>W7UJ27</accession>
<evidence type="ECO:0008006" key="5">
    <source>
        <dbReference type="Google" id="ProtNLM"/>
    </source>
</evidence>
<dbReference type="EMBL" id="ATAX01000023">
    <property type="protein sequence ID" value="EWM53798.1"/>
    <property type="molecule type" value="Genomic_DNA"/>
</dbReference>
<evidence type="ECO:0000256" key="1">
    <source>
        <dbReference type="SAM" id="MobiDB-lite"/>
    </source>
</evidence>
<sequence>MSNKKTRRVQEIRPVPPVKNSKRISDKKSLAMRIFILALAGVMVLSVFGAIILQLL</sequence>
<evidence type="ECO:0000313" key="4">
    <source>
        <dbReference type="Proteomes" id="UP000019365"/>
    </source>
</evidence>
<keyword evidence="2" id="KW-1133">Transmembrane helix</keyword>
<comment type="caution">
    <text evidence="3">The sequence shown here is derived from an EMBL/GenBank/DDBJ whole genome shotgun (WGS) entry which is preliminary data.</text>
</comment>
<dbReference type="Proteomes" id="UP000019365">
    <property type="component" value="Unassembled WGS sequence"/>
</dbReference>
<name>W7UJ27_RUMFL</name>
<keyword evidence="2" id="KW-0812">Transmembrane</keyword>
<protein>
    <recommendedName>
        <fullName evidence="5">DUF4044 domain-containing protein</fullName>
    </recommendedName>
</protein>
<evidence type="ECO:0000256" key="2">
    <source>
        <dbReference type="SAM" id="Phobius"/>
    </source>
</evidence>
<gene>
    <name evidence="3" type="ORF">RF007C_08775</name>
</gene>
<feature type="region of interest" description="Disordered" evidence="1">
    <location>
        <begin position="1"/>
        <end position="21"/>
    </location>
</feature>
<keyword evidence="2" id="KW-0472">Membrane</keyword>
<reference evidence="3 4" key="1">
    <citation type="journal article" date="2014" name="PLoS ONE">
        <title>Rumen cellulosomics: divergent fiber-degrading strategies revealed by comparative genome-wide analysis of six ruminococcal strains.</title>
        <authorList>
            <person name="Dassa B."/>
            <person name="Borovok I."/>
            <person name="Ruimy-Israeli V."/>
            <person name="Lamed R."/>
            <person name="Flint H.J."/>
            <person name="Duncan S.H."/>
            <person name="Henrissat B."/>
            <person name="Coutinho P."/>
            <person name="Morrison M."/>
            <person name="Mosoni P."/>
            <person name="Yeoman C.J."/>
            <person name="White B.A."/>
            <person name="Bayer E.A."/>
        </authorList>
    </citation>
    <scope>NUCLEOTIDE SEQUENCE [LARGE SCALE GENOMIC DNA]</scope>
    <source>
        <strain evidence="3 4">007c</strain>
    </source>
</reference>